<dbReference type="OrthoDB" id="7605626at2"/>
<gene>
    <name evidence="2" type="ORF">FOJ82_00460</name>
</gene>
<sequence>MMTKVWSDDDKARFTAERDEKLTQMQEQLASGVQHLMATDGWVAWLKIARHFHTYSLNNQLLISVQHPQATQVAGYRAWQASGRQVRRGETGIRILAPITKPATTEDGTPILNQNGKQRRSIVGVKPATVFDISQTDGPSLAQQPSQGRPLQGQAPEGMWDNLHQYATQAGFSVTIGACQAEGMTDFRDRSVTIRDGFEQAHATTVLAHEVGHVTMHNPQDAHEPARDYCRGMIEVEAESFAWLVNDDWGLDSSTDSFAYLAGWTTQAAKQQHKTPTEILTASAERIRGAVARYLTFRHEPGPDHPSAALREQINYSLTHTTPPTTPASRTLRIHAALQSRHRNAAGPTR</sequence>
<comment type="caution">
    <text evidence="2">The sequence shown here is derived from an EMBL/GenBank/DDBJ whole genome shotgun (WGS) entry which is preliminary data.</text>
</comment>
<proteinExistence type="predicted"/>
<dbReference type="Pfam" id="PF08401">
    <property type="entry name" value="ArdcN"/>
    <property type="match status" value="1"/>
</dbReference>
<protein>
    <recommendedName>
        <fullName evidence="1">N-terminal domain-containing protein</fullName>
    </recommendedName>
</protein>
<dbReference type="InterPro" id="IPR013610">
    <property type="entry name" value="ArdC_N"/>
</dbReference>
<name>A0A553K413_9ACTN</name>
<dbReference type="EMBL" id="VKKG01000001">
    <property type="protein sequence ID" value="TRY19424.1"/>
    <property type="molecule type" value="Genomic_DNA"/>
</dbReference>
<organism evidence="2 3">
    <name type="scientific">Tessaracoccus rhinocerotis</name>
    <dbReference type="NCBI Taxonomy" id="1689449"/>
    <lineage>
        <taxon>Bacteria</taxon>
        <taxon>Bacillati</taxon>
        <taxon>Actinomycetota</taxon>
        <taxon>Actinomycetes</taxon>
        <taxon>Propionibacteriales</taxon>
        <taxon>Propionibacteriaceae</taxon>
        <taxon>Tessaracoccus</taxon>
    </lineage>
</organism>
<feature type="domain" description="N-terminal" evidence="1">
    <location>
        <begin position="27"/>
        <end position="131"/>
    </location>
</feature>
<reference evidence="2 3" key="1">
    <citation type="submission" date="2019-07" db="EMBL/GenBank/DDBJ databases">
        <authorList>
            <person name="Zhou L.-Y."/>
        </authorList>
    </citation>
    <scope>NUCLEOTIDE SEQUENCE [LARGE SCALE GENOMIC DNA]</scope>
    <source>
        <strain evidence="2 3">YIM 101269</strain>
    </source>
</reference>
<dbReference type="AlphaFoldDB" id="A0A553K413"/>
<keyword evidence="3" id="KW-1185">Reference proteome</keyword>
<evidence type="ECO:0000313" key="3">
    <source>
        <dbReference type="Proteomes" id="UP000317638"/>
    </source>
</evidence>
<accession>A0A553K413</accession>
<evidence type="ECO:0000259" key="1">
    <source>
        <dbReference type="Pfam" id="PF08401"/>
    </source>
</evidence>
<dbReference type="Proteomes" id="UP000317638">
    <property type="component" value="Unassembled WGS sequence"/>
</dbReference>
<evidence type="ECO:0000313" key="2">
    <source>
        <dbReference type="EMBL" id="TRY19424.1"/>
    </source>
</evidence>
<dbReference type="GO" id="GO:0003697">
    <property type="term" value="F:single-stranded DNA binding"/>
    <property type="evidence" value="ECO:0007669"/>
    <property type="project" value="InterPro"/>
</dbReference>